<dbReference type="Gramene" id="evm.model.08.1276">
    <property type="protein sequence ID" value="cds.evm.model.08.1276"/>
    <property type="gene ID" value="evm.TU.08.1276"/>
</dbReference>
<feature type="compositionally biased region" description="Low complexity" evidence="1">
    <location>
        <begin position="1"/>
        <end position="15"/>
    </location>
</feature>
<sequence>METINNNNNNGLNNNQPAPADAQPRVVRDYFLPVVNENLNGITNLVIAANNFESRHALINMMQHNFFCGLANEDPNIHLAIFMELKFLLSIKVATLAAQKNTSVVKNVAAASTSQGPEMNVEQAQYMANRPYNNNYKGDLMPNYYHSGLRNHENLSDEVEDPIEAKEETPEEKPTDKSMKKEDLPMYKLPILYP</sequence>
<dbReference type="EnsemblPlants" id="evm.model.08.1276">
    <property type="protein sequence ID" value="cds.evm.model.08.1276"/>
    <property type="gene ID" value="evm.TU.08.1276"/>
</dbReference>
<name>A0A803Q862_CANSA</name>
<feature type="region of interest" description="Disordered" evidence="1">
    <location>
        <begin position="156"/>
        <end position="194"/>
    </location>
</feature>
<feature type="compositionally biased region" description="Basic and acidic residues" evidence="1">
    <location>
        <begin position="163"/>
        <end position="185"/>
    </location>
</feature>
<evidence type="ECO:0000313" key="3">
    <source>
        <dbReference type="Proteomes" id="UP000596661"/>
    </source>
</evidence>
<feature type="region of interest" description="Disordered" evidence="1">
    <location>
        <begin position="1"/>
        <end position="21"/>
    </location>
</feature>
<evidence type="ECO:0000313" key="2">
    <source>
        <dbReference type="EnsemblPlants" id="cds.evm.model.08.1276"/>
    </source>
</evidence>
<protein>
    <submittedName>
        <fullName evidence="2">Uncharacterized protein</fullName>
    </submittedName>
</protein>
<reference evidence="2" key="2">
    <citation type="submission" date="2021-03" db="UniProtKB">
        <authorList>
            <consortium name="EnsemblPlants"/>
        </authorList>
    </citation>
    <scope>IDENTIFICATION</scope>
</reference>
<dbReference type="EMBL" id="UZAU01000706">
    <property type="status" value="NOT_ANNOTATED_CDS"/>
    <property type="molecule type" value="Genomic_DNA"/>
</dbReference>
<reference evidence="2" key="1">
    <citation type="submission" date="2018-11" db="EMBL/GenBank/DDBJ databases">
        <authorList>
            <person name="Grassa J C."/>
        </authorList>
    </citation>
    <scope>NUCLEOTIDE SEQUENCE [LARGE SCALE GENOMIC DNA]</scope>
</reference>
<accession>A0A803Q862</accession>
<dbReference type="Proteomes" id="UP000596661">
    <property type="component" value="Chromosome 8"/>
</dbReference>
<organism evidence="2 3">
    <name type="scientific">Cannabis sativa</name>
    <name type="common">Hemp</name>
    <name type="synonym">Marijuana</name>
    <dbReference type="NCBI Taxonomy" id="3483"/>
    <lineage>
        <taxon>Eukaryota</taxon>
        <taxon>Viridiplantae</taxon>
        <taxon>Streptophyta</taxon>
        <taxon>Embryophyta</taxon>
        <taxon>Tracheophyta</taxon>
        <taxon>Spermatophyta</taxon>
        <taxon>Magnoliopsida</taxon>
        <taxon>eudicotyledons</taxon>
        <taxon>Gunneridae</taxon>
        <taxon>Pentapetalae</taxon>
        <taxon>rosids</taxon>
        <taxon>fabids</taxon>
        <taxon>Rosales</taxon>
        <taxon>Cannabaceae</taxon>
        <taxon>Cannabis</taxon>
    </lineage>
</organism>
<proteinExistence type="predicted"/>
<keyword evidence="3" id="KW-1185">Reference proteome</keyword>
<dbReference type="AlphaFoldDB" id="A0A803Q862"/>
<evidence type="ECO:0000256" key="1">
    <source>
        <dbReference type="SAM" id="MobiDB-lite"/>
    </source>
</evidence>